<protein>
    <recommendedName>
        <fullName evidence="3">Phosphohistidine phosphatase</fullName>
    </recommendedName>
</protein>
<dbReference type="EMBL" id="CP011034">
    <property type="protein sequence ID" value="ALS32274.1"/>
    <property type="molecule type" value="Genomic_DNA"/>
</dbReference>
<gene>
    <name evidence="1" type="ORF">PTRA_a0991</name>
</gene>
<name>A0A0U2X0K6_9GAMM</name>
<dbReference type="KEGG" id="ptn:PTRA_a0991"/>
<sequence length="174" mass="19783">MMVKDKRLLILVLLVMVFNSQFVFAAPDKIYLFRHSEKQASKNPSLTVLGAQRAQYLLQLVKQHKNVQLFSSNYKRTLQTAAPMATYFNTTVKVYDAGDLALFKSKLLKLQGVVIVVGHSNTTPELTALLSNGAINAMSEDEFSRYYILDKIRDKTPKDVPQYRVSELTMDFNN</sequence>
<dbReference type="InterPro" id="IPR013078">
    <property type="entry name" value="His_Pase_superF_clade-1"/>
</dbReference>
<dbReference type="Gene3D" id="3.40.50.1240">
    <property type="entry name" value="Phosphoglycerate mutase-like"/>
    <property type="match status" value="1"/>
</dbReference>
<dbReference type="Pfam" id="PF00300">
    <property type="entry name" value="His_Phos_1"/>
    <property type="match status" value="1"/>
</dbReference>
<evidence type="ECO:0008006" key="3">
    <source>
        <dbReference type="Google" id="ProtNLM"/>
    </source>
</evidence>
<reference evidence="1 2" key="1">
    <citation type="submission" date="2015-03" db="EMBL/GenBank/DDBJ databases">
        <authorList>
            <person name="Murphy D."/>
        </authorList>
    </citation>
    <scope>NUCLEOTIDE SEQUENCE [LARGE SCALE GENOMIC DNA]</scope>
    <source>
        <strain evidence="1 2">KMM 520</strain>
    </source>
</reference>
<proteinExistence type="predicted"/>
<dbReference type="AlphaFoldDB" id="A0A0U2X0K6"/>
<organism evidence="1">
    <name type="scientific">Pseudoalteromonas translucida KMM 520</name>
    <dbReference type="NCBI Taxonomy" id="1315283"/>
    <lineage>
        <taxon>Bacteria</taxon>
        <taxon>Pseudomonadati</taxon>
        <taxon>Pseudomonadota</taxon>
        <taxon>Gammaproteobacteria</taxon>
        <taxon>Alteromonadales</taxon>
        <taxon>Pseudoalteromonadaceae</taxon>
        <taxon>Pseudoalteromonas</taxon>
    </lineage>
</organism>
<evidence type="ECO:0000313" key="1">
    <source>
        <dbReference type="EMBL" id="ALS32274.1"/>
    </source>
</evidence>
<dbReference type="CDD" id="cd07040">
    <property type="entry name" value="HP"/>
    <property type="match status" value="1"/>
</dbReference>
<dbReference type="PATRIC" id="fig|1315283.4.peg.870"/>
<dbReference type="SUPFAM" id="SSF53254">
    <property type="entry name" value="Phosphoglycerate mutase-like"/>
    <property type="match status" value="1"/>
</dbReference>
<accession>A0A0U2X0K6</accession>
<dbReference type="Proteomes" id="UP000065261">
    <property type="component" value="Chromosome I"/>
</dbReference>
<evidence type="ECO:0000313" key="2">
    <source>
        <dbReference type="Proteomes" id="UP000065261"/>
    </source>
</evidence>
<dbReference type="InterPro" id="IPR029033">
    <property type="entry name" value="His_PPase_superfam"/>
</dbReference>